<dbReference type="EMBL" id="CP093379">
    <property type="protein sequence ID" value="UNM95635.1"/>
    <property type="molecule type" value="Genomic_DNA"/>
</dbReference>
<gene>
    <name evidence="1" type="ORF">MMG00_10465</name>
</gene>
<sequence length="151" mass="18238">MFTVLGENTVMNIHRKTKLTPFHREEIWRLHHQEKFTVTYLAERFMVSRPTIYKVLKQGRLNLFVPLASKNERYRTIKYGIKRLAKIEKSIEEKLKKRAKRYNKNYPGEMVHVDTKRLPLLKGDLKNRTREYLFVGIDDFSRELYACRYLS</sequence>
<keyword evidence="2" id="KW-1185">Reference proteome</keyword>
<accession>A0ABY3X172</accession>
<dbReference type="RefSeq" id="WP_242148077.1">
    <property type="nucleotide sequence ID" value="NZ_CP093379.1"/>
</dbReference>
<protein>
    <submittedName>
        <fullName evidence="1">HTH domain-containing protein</fullName>
    </submittedName>
</protein>
<dbReference type="Proteomes" id="UP000829542">
    <property type="component" value="Chromosome"/>
</dbReference>
<organism evidence="1 2">
    <name type="scientific">Ignatzschineria rhizosphaerae</name>
    <dbReference type="NCBI Taxonomy" id="2923279"/>
    <lineage>
        <taxon>Bacteria</taxon>
        <taxon>Pseudomonadati</taxon>
        <taxon>Pseudomonadota</taxon>
        <taxon>Gammaproteobacteria</taxon>
        <taxon>Cardiobacteriales</taxon>
        <taxon>Ignatzschineriaceae</taxon>
        <taxon>Ignatzschineria</taxon>
    </lineage>
</organism>
<proteinExistence type="predicted"/>
<name>A0ABY3X172_9GAMM</name>
<evidence type="ECO:0000313" key="2">
    <source>
        <dbReference type="Proteomes" id="UP000829542"/>
    </source>
</evidence>
<reference evidence="1 2" key="1">
    <citation type="submission" date="2022-03" db="EMBL/GenBank/DDBJ databases">
        <title>Ignatzschineria rhizosphaerae HR5S32.</title>
        <authorList>
            <person name="Sun J.Q."/>
            <person name="Feng J.Y."/>
        </authorList>
    </citation>
    <scope>NUCLEOTIDE SEQUENCE [LARGE SCALE GENOMIC DNA]</scope>
    <source>
        <strain evidence="1 2">HR5S32</strain>
    </source>
</reference>
<evidence type="ECO:0000313" key="1">
    <source>
        <dbReference type="EMBL" id="UNM95635.1"/>
    </source>
</evidence>